<dbReference type="EMBL" id="JACCCW010000001">
    <property type="protein sequence ID" value="NYF79079.1"/>
    <property type="molecule type" value="Genomic_DNA"/>
</dbReference>
<reference evidence="11 12" key="1">
    <citation type="submission" date="2020-07" db="EMBL/GenBank/DDBJ databases">
        <title>Genomic Encyclopedia of Type Strains, Phase IV (KMG-V): Genome sequencing to study the core and pangenomes of soil and plant-associated prokaryotes.</title>
        <authorList>
            <person name="Whitman W."/>
        </authorList>
    </citation>
    <scope>NUCLEOTIDE SEQUENCE [LARGE SCALE GENOMIC DNA]</scope>
    <source>
        <strain evidence="11 12">X4EP2</strain>
    </source>
</reference>
<dbReference type="Pfam" id="PF25944">
    <property type="entry name" value="Beta-barrel_RND"/>
    <property type="match status" value="1"/>
</dbReference>
<dbReference type="InterPro" id="IPR006143">
    <property type="entry name" value="RND_pump_MFP"/>
</dbReference>
<keyword evidence="4" id="KW-0997">Cell inner membrane</keyword>
<evidence type="ECO:0000256" key="6">
    <source>
        <dbReference type="SAM" id="MobiDB-lite"/>
    </source>
</evidence>
<dbReference type="InterPro" id="IPR058624">
    <property type="entry name" value="MdtA-like_HH"/>
</dbReference>
<dbReference type="NCBIfam" id="TIGR01730">
    <property type="entry name" value="RND_mfp"/>
    <property type="match status" value="1"/>
</dbReference>
<evidence type="ECO:0000256" key="7">
    <source>
        <dbReference type="SAM" id="Phobius"/>
    </source>
</evidence>
<comment type="similarity">
    <text evidence="2">Belongs to the membrane fusion protein (MFP) (TC 8.A.1) family.</text>
</comment>
<evidence type="ECO:0000256" key="4">
    <source>
        <dbReference type="ARBA" id="ARBA00022519"/>
    </source>
</evidence>
<feature type="domain" description="Multidrug resistance protein MdtA-like barrel-sandwich hybrid" evidence="9">
    <location>
        <begin position="102"/>
        <end position="245"/>
    </location>
</feature>
<evidence type="ECO:0000259" key="10">
    <source>
        <dbReference type="Pfam" id="PF25944"/>
    </source>
</evidence>
<comment type="subcellular location">
    <subcellularLocation>
        <location evidence="1">Cell membrane</location>
    </subcellularLocation>
</comment>
<feature type="domain" description="Multidrug resistance protein MdtA-like alpha-helical hairpin" evidence="8">
    <location>
        <begin position="143"/>
        <end position="212"/>
    </location>
</feature>
<dbReference type="PANTHER" id="PTHR30469:SF12">
    <property type="entry name" value="MULTIDRUG RESISTANCE PROTEIN MDTA"/>
    <property type="match status" value="1"/>
</dbReference>
<feature type="compositionally biased region" description="Polar residues" evidence="6">
    <location>
        <begin position="13"/>
        <end position="25"/>
    </location>
</feature>
<name>A0A7Y9PG41_9BACT</name>
<comment type="caution">
    <text evidence="11">The sequence shown here is derived from an EMBL/GenBank/DDBJ whole genome shotgun (WGS) entry which is preliminary data.</text>
</comment>
<keyword evidence="7" id="KW-1133">Transmembrane helix</keyword>
<dbReference type="InterPro" id="IPR058626">
    <property type="entry name" value="MdtA-like_b-barrel"/>
</dbReference>
<keyword evidence="12" id="KW-1185">Reference proteome</keyword>
<evidence type="ECO:0000256" key="1">
    <source>
        <dbReference type="ARBA" id="ARBA00004236"/>
    </source>
</evidence>
<protein>
    <submittedName>
        <fullName evidence="11">Multidrug efflux system membrane fusion protein</fullName>
    </submittedName>
</protein>
<dbReference type="Proteomes" id="UP000589520">
    <property type="component" value="Unassembled WGS sequence"/>
</dbReference>
<evidence type="ECO:0000256" key="3">
    <source>
        <dbReference type="ARBA" id="ARBA00022475"/>
    </source>
</evidence>
<dbReference type="AlphaFoldDB" id="A0A7Y9PG41"/>
<dbReference type="InterPro" id="IPR058625">
    <property type="entry name" value="MdtA-like_BSH"/>
</dbReference>
<keyword evidence="7" id="KW-0812">Transmembrane</keyword>
<evidence type="ECO:0000256" key="5">
    <source>
        <dbReference type="ARBA" id="ARBA00023136"/>
    </source>
</evidence>
<dbReference type="SUPFAM" id="SSF111369">
    <property type="entry name" value="HlyD-like secretion proteins"/>
    <property type="match status" value="1"/>
</dbReference>
<feature type="region of interest" description="Disordered" evidence="6">
    <location>
        <begin position="1"/>
        <end position="27"/>
    </location>
</feature>
<evidence type="ECO:0000259" key="8">
    <source>
        <dbReference type="Pfam" id="PF25876"/>
    </source>
</evidence>
<keyword evidence="3" id="KW-1003">Cell membrane</keyword>
<evidence type="ECO:0000259" key="9">
    <source>
        <dbReference type="Pfam" id="PF25917"/>
    </source>
</evidence>
<evidence type="ECO:0000256" key="2">
    <source>
        <dbReference type="ARBA" id="ARBA00009477"/>
    </source>
</evidence>
<evidence type="ECO:0000313" key="11">
    <source>
        <dbReference type="EMBL" id="NYF79079.1"/>
    </source>
</evidence>
<dbReference type="GO" id="GO:1990281">
    <property type="term" value="C:efflux pump complex"/>
    <property type="evidence" value="ECO:0007669"/>
    <property type="project" value="TreeGrafter"/>
</dbReference>
<evidence type="ECO:0000313" key="12">
    <source>
        <dbReference type="Proteomes" id="UP000589520"/>
    </source>
</evidence>
<feature type="domain" description="Multidrug resistance protein MdtA-like beta-barrel" evidence="10">
    <location>
        <begin position="249"/>
        <end position="330"/>
    </location>
</feature>
<accession>A0A7Y9PG41</accession>
<feature type="transmembrane region" description="Helical" evidence="7">
    <location>
        <begin position="33"/>
        <end position="52"/>
    </location>
</feature>
<dbReference type="RefSeq" id="WP_179489011.1">
    <property type="nucleotide sequence ID" value="NZ_JACCCW010000001.1"/>
</dbReference>
<gene>
    <name evidence="11" type="ORF">HDF17_001366</name>
</gene>
<dbReference type="Pfam" id="PF25917">
    <property type="entry name" value="BSH_RND"/>
    <property type="match status" value="1"/>
</dbReference>
<dbReference type="GO" id="GO:0015562">
    <property type="term" value="F:efflux transmembrane transporter activity"/>
    <property type="evidence" value="ECO:0007669"/>
    <property type="project" value="TreeGrafter"/>
</dbReference>
<proteinExistence type="inferred from homology"/>
<sequence length="442" mass="46710">MPSELSEPEVRSSKQTFDSVSQASEPGSGWGGVVRKLVVVLVILLVVGAAIWKIRRNTAEQKAQNAQLEAQGDRPTPVLTSTVEQKPMPVYLTALGTVTAYNTVTIKTRVDGQLMRVNVNEGQAVKQGQLLMEIDPKPYEAALAQAKGQLVKDQANAKNALAEAQRYTALAKAGVVSQESEQTQISASGQAAGSIEADMAAIDAAKVNLAYTKIASPINGVVGLRQVDPGNIVHATDTTGLLVVTQLQPISVIFTLPEDQLPEVFRLTRGGAKLRVEAYDRSSSTHLATGELLTLDNQIDTTTGTDKVKAVFNNSDGALFPNQFVNVRLVLHDRNDAVVIPAAALQTGTQGSFVYLVKQGATPANLRQTGPDGTPAAADPSGSYVVTQPVKIDVAEGSQLIVGSGLKPGDQIVVDGQERLRNGSSVIPKLTQVAPQGQGRRS</sequence>
<dbReference type="Gene3D" id="2.40.420.20">
    <property type="match status" value="1"/>
</dbReference>
<dbReference type="PANTHER" id="PTHR30469">
    <property type="entry name" value="MULTIDRUG RESISTANCE PROTEIN MDTA"/>
    <property type="match status" value="1"/>
</dbReference>
<organism evidence="11 12">
    <name type="scientific">Granulicella arctica</name>
    <dbReference type="NCBI Taxonomy" id="940613"/>
    <lineage>
        <taxon>Bacteria</taxon>
        <taxon>Pseudomonadati</taxon>
        <taxon>Acidobacteriota</taxon>
        <taxon>Terriglobia</taxon>
        <taxon>Terriglobales</taxon>
        <taxon>Acidobacteriaceae</taxon>
        <taxon>Granulicella</taxon>
    </lineage>
</organism>
<dbReference type="Gene3D" id="1.10.287.470">
    <property type="entry name" value="Helix hairpin bin"/>
    <property type="match status" value="1"/>
</dbReference>
<keyword evidence="5 7" id="KW-0472">Membrane</keyword>
<dbReference type="Gene3D" id="2.40.50.100">
    <property type="match status" value="1"/>
</dbReference>
<dbReference type="Pfam" id="PF25876">
    <property type="entry name" value="HH_MFP_RND"/>
    <property type="match status" value="1"/>
</dbReference>
<dbReference type="Gene3D" id="2.40.30.170">
    <property type="match status" value="1"/>
</dbReference>